<reference evidence="2" key="1">
    <citation type="submission" date="2020-02" db="EMBL/GenBank/DDBJ databases">
        <authorList>
            <person name="Meier V. D."/>
        </authorList>
    </citation>
    <scope>NUCLEOTIDE SEQUENCE</scope>
    <source>
        <strain evidence="2">AVDCRST_MAG74</strain>
    </source>
</reference>
<organism evidence="2">
    <name type="scientific">uncultured Pyrinomonadaceae bacterium</name>
    <dbReference type="NCBI Taxonomy" id="2283094"/>
    <lineage>
        <taxon>Bacteria</taxon>
        <taxon>Pseudomonadati</taxon>
        <taxon>Acidobacteriota</taxon>
        <taxon>Blastocatellia</taxon>
        <taxon>Blastocatellales</taxon>
        <taxon>Pyrinomonadaceae</taxon>
        <taxon>environmental samples</taxon>
    </lineage>
</organism>
<dbReference type="EMBL" id="CADCUR010000027">
    <property type="protein sequence ID" value="CAA9380958.1"/>
    <property type="molecule type" value="Genomic_DNA"/>
</dbReference>
<accession>A0A6J4N8F0</accession>
<evidence type="ECO:0000256" key="1">
    <source>
        <dbReference type="SAM" id="MobiDB-lite"/>
    </source>
</evidence>
<name>A0A6J4N8F0_9BACT</name>
<feature type="compositionally biased region" description="Basic and acidic residues" evidence="1">
    <location>
        <begin position="11"/>
        <end position="29"/>
    </location>
</feature>
<feature type="region of interest" description="Disordered" evidence="1">
    <location>
        <begin position="1"/>
        <end position="29"/>
    </location>
</feature>
<evidence type="ECO:0000313" key="2">
    <source>
        <dbReference type="EMBL" id="CAA9380958.1"/>
    </source>
</evidence>
<protein>
    <submittedName>
        <fullName evidence="2">Uncharacterized protein</fullName>
    </submittedName>
</protein>
<sequence>MHLTHLSAKLTSKESHLVDSPRKAGERQVSRRLEEELVLKQEDLNTDQQQIKVFI</sequence>
<dbReference type="AlphaFoldDB" id="A0A6J4N8F0"/>
<gene>
    <name evidence="2" type="ORF">AVDCRST_MAG74-363</name>
</gene>
<proteinExistence type="predicted"/>